<dbReference type="PANTHER" id="PTHR30118">
    <property type="entry name" value="HTH-TYPE TRANSCRIPTIONAL REGULATOR LEUO-RELATED"/>
    <property type="match status" value="1"/>
</dbReference>
<dbReference type="OrthoDB" id="8717159at2"/>
<keyword evidence="2" id="KW-0805">Transcription regulation</keyword>
<dbReference type="GO" id="GO:0003700">
    <property type="term" value="F:DNA-binding transcription factor activity"/>
    <property type="evidence" value="ECO:0007669"/>
    <property type="project" value="InterPro"/>
</dbReference>
<evidence type="ECO:0000259" key="5">
    <source>
        <dbReference type="PROSITE" id="PS50931"/>
    </source>
</evidence>
<dbReference type="Gene3D" id="1.10.10.10">
    <property type="entry name" value="Winged helix-like DNA-binding domain superfamily/Winged helix DNA-binding domain"/>
    <property type="match status" value="1"/>
</dbReference>
<sequence length="307" mass="33535">MKLAGVDLNLLVALDALLAERNVTRAAGRIGLSQPGMSSALGRLRKLFADPLLVREGTALVPTARAQSLVQPVREALNLIEHAIEDRAGFDPATDECTFRVSCSDYSVLILIAPLIRRLAAEAPGVTIQVQPRSPDPVQTLRDGETDLVIEPVEIMGGATLPSQRLFVDRWLCCVWDGNTQVDDTMPLETYLRLGSVVYSMGAGKPVALVDEHLARLGPTRRVEFSVESFLLAPFLLQGTDLVTLVLERAVPLLQRTAAIRLLEPPMDLPSITQTMWWSPVRTTDPAHSWVRARIGEVAAALDHTTL</sequence>
<proteinExistence type="inferred from homology"/>
<dbReference type="STRING" id="568872.GA0070624_3488"/>
<evidence type="ECO:0000256" key="3">
    <source>
        <dbReference type="ARBA" id="ARBA00023125"/>
    </source>
</evidence>
<keyword evidence="3 6" id="KW-0238">DNA-binding</keyword>
<dbReference type="Pfam" id="PF03466">
    <property type="entry name" value="LysR_substrate"/>
    <property type="match status" value="1"/>
</dbReference>
<dbReference type="InterPro" id="IPR036390">
    <property type="entry name" value="WH_DNA-bd_sf"/>
</dbReference>
<name>A0A1C6SDF5_9ACTN</name>
<dbReference type="AlphaFoldDB" id="A0A1C6SDF5"/>
<evidence type="ECO:0000313" key="6">
    <source>
        <dbReference type="EMBL" id="SCL27376.1"/>
    </source>
</evidence>
<evidence type="ECO:0000256" key="2">
    <source>
        <dbReference type="ARBA" id="ARBA00023015"/>
    </source>
</evidence>
<evidence type="ECO:0000256" key="1">
    <source>
        <dbReference type="ARBA" id="ARBA00009437"/>
    </source>
</evidence>
<organism evidence="6 7">
    <name type="scientific">Micromonospora rhizosphaerae</name>
    <dbReference type="NCBI Taxonomy" id="568872"/>
    <lineage>
        <taxon>Bacteria</taxon>
        <taxon>Bacillati</taxon>
        <taxon>Actinomycetota</taxon>
        <taxon>Actinomycetes</taxon>
        <taxon>Micromonosporales</taxon>
        <taxon>Micromonosporaceae</taxon>
        <taxon>Micromonospora</taxon>
    </lineage>
</organism>
<feature type="domain" description="HTH lysR-type" evidence="5">
    <location>
        <begin position="6"/>
        <end position="63"/>
    </location>
</feature>
<dbReference type="SUPFAM" id="SSF46785">
    <property type="entry name" value="Winged helix' DNA-binding domain"/>
    <property type="match status" value="1"/>
</dbReference>
<comment type="similarity">
    <text evidence="1">Belongs to the LysR transcriptional regulatory family.</text>
</comment>
<dbReference type="PROSITE" id="PS50931">
    <property type="entry name" value="HTH_LYSR"/>
    <property type="match status" value="1"/>
</dbReference>
<gene>
    <name evidence="6" type="ORF">GA0070624_3488</name>
</gene>
<dbReference type="Proteomes" id="UP000199413">
    <property type="component" value="Unassembled WGS sequence"/>
</dbReference>
<dbReference type="RefSeq" id="WP_091342362.1">
    <property type="nucleotide sequence ID" value="NZ_FMHV01000002.1"/>
</dbReference>
<evidence type="ECO:0000256" key="4">
    <source>
        <dbReference type="ARBA" id="ARBA00023163"/>
    </source>
</evidence>
<dbReference type="SUPFAM" id="SSF53850">
    <property type="entry name" value="Periplasmic binding protein-like II"/>
    <property type="match status" value="1"/>
</dbReference>
<dbReference type="InterPro" id="IPR000847">
    <property type="entry name" value="LysR_HTH_N"/>
</dbReference>
<dbReference type="InterPro" id="IPR005119">
    <property type="entry name" value="LysR_subst-bd"/>
</dbReference>
<dbReference type="PANTHER" id="PTHR30118:SF15">
    <property type="entry name" value="TRANSCRIPTIONAL REGULATORY PROTEIN"/>
    <property type="match status" value="1"/>
</dbReference>
<protein>
    <submittedName>
        <fullName evidence="6">DNA-binding transcriptional regulator, LysR family</fullName>
    </submittedName>
</protein>
<dbReference type="InterPro" id="IPR050389">
    <property type="entry name" value="LysR-type_TF"/>
</dbReference>
<accession>A0A1C6SDF5</accession>
<evidence type="ECO:0000313" key="7">
    <source>
        <dbReference type="Proteomes" id="UP000199413"/>
    </source>
</evidence>
<dbReference type="EMBL" id="FMHV01000002">
    <property type="protein sequence ID" value="SCL27376.1"/>
    <property type="molecule type" value="Genomic_DNA"/>
</dbReference>
<dbReference type="Gene3D" id="3.40.190.10">
    <property type="entry name" value="Periplasmic binding protein-like II"/>
    <property type="match status" value="2"/>
</dbReference>
<reference evidence="7" key="1">
    <citation type="submission" date="2016-06" db="EMBL/GenBank/DDBJ databases">
        <authorList>
            <person name="Varghese N."/>
            <person name="Submissions Spin"/>
        </authorList>
    </citation>
    <scope>NUCLEOTIDE SEQUENCE [LARGE SCALE GENOMIC DNA]</scope>
    <source>
        <strain evidence="7">DSM 45431</strain>
    </source>
</reference>
<keyword evidence="7" id="KW-1185">Reference proteome</keyword>
<keyword evidence="4" id="KW-0804">Transcription</keyword>
<dbReference type="Pfam" id="PF00126">
    <property type="entry name" value="HTH_1"/>
    <property type="match status" value="1"/>
</dbReference>
<dbReference type="GO" id="GO:0003677">
    <property type="term" value="F:DNA binding"/>
    <property type="evidence" value="ECO:0007669"/>
    <property type="project" value="UniProtKB-KW"/>
</dbReference>
<dbReference type="InterPro" id="IPR036388">
    <property type="entry name" value="WH-like_DNA-bd_sf"/>
</dbReference>